<organism evidence="1 2">
    <name type="scientific">Faecalibacterium langellae</name>
    <dbReference type="NCBI Taxonomy" id="3435293"/>
    <lineage>
        <taxon>Bacteria</taxon>
        <taxon>Bacillati</taxon>
        <taxon>Bacillota</taxon>
        <taxon>Clostridia</taxon>
        <taxon>Eubacteriales</taxon>
        <taxon>Oscillospiraceae</taxon>
        <taxon>Faecalibacterium</taxon>
    </lineage>
</organism>
<dbReference type="EMBL" id="NMTR01000004">
    <property type="protein sequence ID" value="PDX62230.1"/>
    <property type="molecule type" value="Genomic_DNA"/>
</dbReference>
<evidence type="ECO:0000313" key="1">
    <source>
        <dbReference type="EMBL" id="PDX62230.1"/>
    </source>
</evidence>
<sequence>MADYQEYRRRVLHRRWRRRFMAAGLLLLLIMLGAIGLLWKRLHREQRPSGVVQNAILQPVTQDNTWNTVGYAPARQLSIQTRSGGSGTALDFRMAALPENTAVEKSWFNDVTFVGDSLTQGMQLYDEGLPNAMFCAYKGVGPNVIVNGATCRRADGETEVPLEALTAQQPRAIYVLLGTNVLGRDTDYTSFLTYYRLMLDMLAQTIPNAKIYVQSITPVRPEVSSKENHEGLNKERLCRINDELAAIALDKGCYYLNLWEALADENGDLKEEYAQPDGYHLKPAGYTAWVDYLCSHTAE</sequence>
<comment type="caution">
    <text evidence="1">The sequence shown here is derived from an EMBL/GenBank/DDBJ whole genome shotgun (WGS) entry which is preliminary data.</text>
</comment>
<protein>
    <submittedName>
        <fullName evidence="1">Lipase</fullName>
    </submittedName>
</protein>
<keyword evidence="2" id="KW-1185">Reference proteome</keyword>
<gene>
    <name evidence="1" type="ORF">CGS49_02220</name>
</gene>
<proteinExistence type="predicted"/>
<evidence type="ECO:0000313" key="2">
    <source>
        <dbReference type="Proteomes" id="UP000220959"/>
    </source>
</evidence>
<name>A0ACC9D1W0_9FIRM</name>
<dbReference type="Proteomes" id="UP000220959">
    <property type="component" value="Unassembled WGS sequence"/>
</dbReference>
<reference evidence="1 2" key="1">
    <citation type="journal article" date="2017" name="Front. Microbiol.">
        <title>New Insights into the Diversity of the Genus Faecalibacterium.</title>
        <authorList>
            <person name="Benevides L."/>
            <person name="Burman S."/>
            <person name="Martin R."/>
            <person name="Robert V."/>
            <person name="Thomas M."/>
            <person name="Miquel S."/>
            <person name="Chain F."/>
            <person name="Sokol H."/>
            <person name="Bermudez-Humaran L.G."/>
            <person name="Morrison M."/>
            <person name="Langella P."/>
            <person name="Azevedo V.A."/>
            <person name="Chatel J.M."/>
            <person name="Soares S."/>
        </authorList>
    </citation>
    <scope>NUCLEOTIDE SEQUENCE [LARGE SCALE GENOMIC DNA]</scope>
    <source>
        <strain evidence="2">CNCM I-4541</strain>
    </source>
</reference>
<accession>A0ACC9D1W0</accession>